<sequence length="150" mass="15397">MKYVLWALQILLGLAFLGAGFMKLSQPYAALGEQMAWMGAVPEPLLRFIGLAEVLGGLGLILPAATRIQPWLTPLAAAGLALVMLLAALFHVARGELSLLAPNIVLGLLATFIAYGRRTLAPILPRGQVAAASSAVGPAGSTGAARVASA</sequence>
<dbReference type="InterPro" id="IPR032808">
    <property type="entry name" value="DoxX"/>
</dbReference>
<evidence type="ECO:0000256" key="5">
    <source>
        <dbReference type="SAM" id="Phobius"/>
    </source>
</evidence>
<dbReference type="GO" id="GO:0016020">
    <property type="term" value="C:membrane"/>
    <property type="evidence" value="ECO:0007669"/>
    <property type="project" value="UniProtKB-SubCell"/>
</dbReference>
<evidence type="ECO:0000256" key="3">
    <source>
        <dbReference type="ARBA" id="ARBA00022989"/>
    </source>
</evidence>
<evidence type="ECO:0000256" key="4">
    <source>
        <dbReference type="ARBA" id="ARBA00023136"/>
    </source>
</evidence>
<dbReference type="EMBL" id="CADCTC010000231">
    <property type="protein sequence ID" value="CAA9287366.1"/>
    <property type="molecule type" value="Genomic_DNA"/>
</dbReference>
<evidence type="ECO:0000256" key="2">
    <source>
        <dbReference type="ARBA" id="ARBA00022692"/>
    </source>
</evidence>
<feature type="transmembrane region" description="Helical" evidence="5">
    <location>
        <begin position="99"/>
        <end position="116"/>
    </location>
</feature>
<keyword evidence="3 5" id="KW-1133">Transmembrane helix</keyword>
<gene>
    <name evidence="6" type="ORF">AVDCRST_MAG77-4396</name>
</gene>
<accession>A0A6J4JU34</accession>
<feature type="transmembrane region" description="Helical" evidence="5">
    <location>
        <begin position="72"/>
        <end position="93"/>
    </location>
</feature>
<keyword evidence="4 5" id="KW-0472">Membrane</keyword>
<evidence type="ECO:0000313" key="6">
    <source>
        <dbReference type="EMBL" id="CAA9287366.1"/>
    </source>
</evidence>
<dbReference type="Pfam" id="PF13564">
    <property type="entry name" value="DoxX_2"/>
    <property type="match status" value="1"/>
</dbReference>
<reference evidence="6" key="1">
    <citation type="submission" date="2020-02" db="EMBL/GenBank/DDBJ databases">
        <authorList>
            <person name="Meier V. D."/>
        </authorList>
    </citation>
    <scope>NUCLEOTIDE SEQUENCE</scope>
    <source>
        <strain evidence="6">AVDCRST_MAG77</strain>
    </source>
</reference>
<name>A0A6J4JU34_9CHLR</name>
<feature type="transmembrane region" description="Helical" evidence="5">
    <location>
        <begin position="48"/>
        <end position="65"/>
    </location>
</feature>
<comment type="subcellular location">
    <subcellularLocation>
        <location evidence="1">Membrane</location>
        <topology evidence="1">Multi-pass membrane protein</topology>
    </subcellularLocation>
</comment>
<dbReference type="AlphaFoldDB" id="A0A6J4JU34"/>
<protein>
    <submittedName>
        <fullName evidence="6">Integral membrane protein</fullName>
    </submittedName>
</protein>
<evidence type="ECO:0000256" key="1">
    <source>
        <dbReference type="ARBA" id="ARBA00004141"/>
    </source>
</evidence>
<keyword evidence="2 5" id="KW-0812">Transmembrane</keyword>
<proteinExistence type="predicted"/>
<organism evidence="6">
    <name type="scientific">uncultured Chloroflexota bacterium</name>
    <dbReference type="NCBI Taxonomy" id="166587"/>
    <lineage>
        <taxon>Bacteria</taxon>
        <taxon>Bacillati</taxon>
        <taxon>Chloroflexota</taxon>
        <taxon>environmental samples</taxon>
    </lineage>
</organism>